<gene>
    <name evidence="3" type="ORF">B7463_g7821</name>
</gene>
<evidence type="ECO:0000313" key="3">
    <source>
        <dbReference type="EMBL" id="RFU28529.1"/>
    </source>
</evidence>
<feature type="transmembrane region" description="Helical" evidence="2">
    <location>
        <begin position="64"/>
        <end position="84"/>
    </location>
</feature>
<accession>A0A3E2H581</accession>
<protein>
    <submittedName>
        <fullName evidence="3">Uncharacterized protein</fullName>
    </submittedName>
</protein>
<sequence length="234" mass="24425">MGAFSEPPSPTDSHPFHPVTPIVSRITSVITSAISQTTATSLSIPPDSVGDGSVWERISTGARVAIVIAVIIAVLLIVILSIIFCCGCCCGRSPFATIGRRNIAEETGRGDVPLENVPADGTNGAVAASDAPAQRRRSRRRRTRDAPPSYEEAVPPTHQQLAVGEPISPVVEEDASNMVVDGKTPLSEIPFEDVDANALREPSSSASASSSSEARSFHEVHHAGPGDTTGHTSA</sequence>
<reference evidence="3 4" key="1">
    <citation type="submission" date="2018-05" db="EMBL/GenBank/DDBJ databases">
        <title>Draft genome sequence of Scytalidium lignicola DSM 105466, a ubiquitous saprotrophic fungus.</title>
        <authorList>
            <person name="Buettner E."/>
            <person name="Gebauer A.M."/>
            <person name="Hofrichter M."/>
            <person name="Liers C."/>
            <person name="Kellner H."/>
        </authorList>
    </citation>
    <scope>NUCLEOTIDE SEQUENCE [LARGE SCALE GENOMIC DNA]</scope>
    <source>
        <strain evidence="3 4">DSM 105466</strain>
    </source>
</reference>
<feature type="non-terminal residue" evidence="3">
    <location>
        <position position="234"/>
    </location>
</feature>
<keyword evidence="2" id="KW-1133">Transmembrane helix</keyword>
<keyword evidence="2" id="KW-0812">Transmembrane</keyword>
<evidence type="ECO:0000256" key="1">
    <source>
        <dbReference type="SAM" id="MobiDB-lite"/>
    </source>
</evidence>
<feature type="region of interest" description="Disordered" evidence="1">
    <location>
        <begin position="110"/>
        <end position="162"/>
    </location>
</feature>
<proteinExistence type="predicted"/>
<keyword evidence="4" id="KW-1185">Reference proteome</keyword>
<feature type="non-terminal residue" evidence="3">
    <location>
        <position position="1"/>
    </location>
</feature>
<feature type="region of interest" description="Disordered" evidence="1">
    <location>
        <begin position="184"/>
        <end position="234"/>
    </location>
</feature>
<dbReference type="EMBL" id="NCSJ02000160">
    <property type="protein sequence ID" value="RFU28529.1"/>
    <property type="molecule type" value="Genomic_DNA"/>
</dbReference>
<dbReference type="OMA" id="YQHKESA"/>
<comment type="caution">
    <text evidence="3">The sequence shown here is derived from an EMBL/GenBank/DDBJ whole genome shotgun (WGS) entry which is preliminary data.</text>
</comment>
<name>A0A3E2H581_SCYLI</name>
<evidence type="ECO:0000313" key="4">
    <source>
        <dbReference type="Proteomes" id="UP000258309"/>
    </source>
</evidence>
<dbReference type="AlphaFoldDB" id="A0A3E2H581"/>
<dbReference type="Proteomes" id="UP000258309">
    <property type="component" value="Unassembled WGS sequence"/>
</dbReference>
<organism evidence="3 4">
    <name type="scientific">Scytalidium lignicola</name>
    <name type="common">Hyphomycete</name>
    <dbReference type="NCBI Taxonomy" id="5539"/>
    <lineage>
        <taxon>Eukaryota</taxon>
        <taxon>Fungi</taxon>
        <taxon>Dikarya</taxon>
        <taxon>Ascomycota</taxon>
        <taxon>Pezizomycotina</taxon>
        <taxon>Leotiomycetes</taxon>
        <taxon>Leotiomycetes incertae sedis</taxon>
        <taxon>Scytalidium</taxon>
    </lineage>
</organism>
<feature type="compositionally biased region" description="Basic and acidic residues" evidence="1">
    <location>
        <begin position="215"/>
        <end position="224"/>
    </location>
</feature>
<keyword evidence="2" id="KW-0472">Membrane</keyword>
<feature type="compositionally biased region" description="Basic residues" evidence="1">
    <location>
        <begin position="134"/>
        <end position="143"/>
    </location>
</feature>
<evidence type="ECO:0000256" key="2">
    <source>
        <dbReference type="SAM" id="Phobius"/>
    </source>
</evidence>
<feature type="compositionally biased region" description="Low complexity" evidence="1">
    <location>
        <begin position="203"/>
        <end position="214"/>
    </location>
</feature>
<dbReference type="OrthoDB" id="3560771at2759"/>